<dbReference type="GO" id="GO:0005886">
    <property type="term" value="C:plasma membrane"/>
    <property type="evidence" value="ECO:0007669"/>
    <property type="project" value="TreeGrafter"/>
</dbReference>
<name>A0AAW2EME9_9HYME</name>
<keyword evidence="4 5" id="KW-0472">Membrane</keyword>
<reference evidence="6 7" key="1">
    <citation type="submission" date="2023-03" db="EMBL/GenBank/DDBJ databases">
        <title>High recombination rates correlate with genetic variation in Cardiocondyla obscurior ants.</title>
        <authorList>
            <person name="Errbii M."/>
        </authorList>
    </citation>
    <scope>NUCLEOTIDE SEQUENCE [LARGE SCALE GENOMIC DNA]</scope>
    <source>
        <strain evidence="6">Alpha-2009</strain>
        <tissue evidence="6">Whole body</tissue>
    </source>
</reference>
<dbReference type="PANTHER" id="PTHR47154">
    <property type="entry name" value="G-PROTEIN COUPLED RECEPTOR MTH-RELATED"/>
    <property type="match status" value="1"/>
</dbReference>
<keyword evidence="3 5" id="KW-1133">Transmembrane helix</keyword>
<feature type="transmembrane region" description="Helical" evidence="5">
    <location>
        <begin position="110"/>
        <end position="132"/>
    </location>
</feature>
<dbReference type="Gene3D" id="1.20.1070.10">
    <property type="entry name" value="Rhodopsin 7-helix transmembrane proteins"/>
    <property type="match status" value="1"/>
</dbReference>
<comment type="caution">
    <text evidence="6">The sequence shown here is derived from an EMBL/GenBank/DDBJ whole genome shotgun (WGS) entry which is preliminary data.</text>
</comment>
<feature type="transmembrane region" description="Helical" evidence="5">
    <location>
        <begin position="31"/>
        <end position="53"/>
    </location>
</feature>
<evidence type="ECO:0000256" key="2">
    <source>
        <dbReference type="ARBA" id="ARBA00022692"/>
    </source>
</evidence>
<evidence type="ECO:0000256" key="5">
    <source>
        <dbReference type="SAM" id="Phobius"/>
    </source>
</evidence>
<evidence type="ECO:0000256" key="1">
    <source>
        <dbReference type="ARBA" id="ARBA00004141"/>
    </source>
</evidence>
<protein>
    <submittedName>
        <fullName evidence="6">Uncharacterized protein</fullName>
    </submittedName>
</protein>
<dbReference type="InterPro" id="IPR000832">
    <property type="entry name" value="GPCR_2_secretin-like"/>
</dbReference>
<dbReference type="GO" id="GO:0008528">
    <property type="term" value="F:G protein-coupled peptide receptor activity"/>
    <property type="evidence" value="ECO:0007669"/>
    <property type="project" value="TreeGrafter"/>
</dbReference>
<dbReference type="AlphaFoldDB" id="A0AAW2EME9"/>
<feature type="transmembrane region" description="Helical" evidence="5">
    <location>
        <begin position="83"/>
        <end position="104"/>
    </location>
</feature>
<sequence length="199" mass="23045">MDFVPSVPKELIRPEIGLTKCWFNTDEARAIYFYGPMSVTVICNICLFISTALKIVRHKQDTAHHLRSSESRRHDDNKQWFNLYLKLFIVMGINWSMEIISWLFKSAPPYVWYLTDLTNTLQGLIIFIIFVWKEKIKRLLLKRFGCQDRGLFSRNSTRSGCHSSASRTCTTTSGVSMQEKVNPYVQTNCRAKSSSDEAD</sequence>
<proteinExistence type="predicted"/>
<dbReference type="InterPro" id="IPR051384">
    <property type="entry name" value="Mth_GPCR"/>
</dbReference>
<evidence type="ECO:0000313" key="6">
    <source>
        <dbReference type="EMBL" id="KAL0103541.1"/>
    </source>
</evidence>
<organism evidence="6 7">
    <name type="scientific">Cardiocondyla obscurior</name>
    <dbReference type="NCBI Taxonomy" id="286306"/>
    <lineage>
        <taxon>Eukaryota</taxon>
        <taxon>Metazoa</taxon>
        <taxon>Ecdysozoa</taxon>
        <taxon>Arthropoda</taxon>
        <taxon>Hexapoda</taxon>
        <taxon>Insecta</taxon>
        <taxon>Pterygota</taxon>
        <taxon>Neoptera</taxon>
        <taxon>Endopterygota</taxon>
        <taxon>Hymenoptera</taxon>
        <taxon>Apocrita</taxon>
        <taxon>Aculeata</taxon>
        <taxon>Formicoidea</taxon>
        <taxon>Formicidae</taxon>
        <taxon>Myrmicinae</taxon>
        <taxon>Cardiocondyla</taxon>
    </lineage>
</organism>
<accession>A0AAW2EME9</accession>
<dbReference type="Pfam" id="PF00002">
    <property type="entry name" value="7tm_2"/>
    <property type="match status" value="1"/>
</dbReference>
<gene>
    <name evidence="6" type="ORF">PUN28_017664</name>
</gene>
<comment type="subcellular location">
    <subcellularLocation>
        <location evidence="1">Membrane</location>
        <topology evidence="1">Multi-pass membrane protein</topology>
    </subcellularLocation>
</comment>
<evidence type="ECO:0000256" key="3">
    <source>
        <dbReference type="ARBA" id="ARBA00022989"/>
    </source>
</evidence>
<dbReference type="EMBL" id="JADYXP020000021">
    <property type="protein sequence ID" value="KAL0103541.1"/>
    <property type="molecule type" value="Genomic_DNA"/>
</dbReference>
<evidence type="ECO:0000313" key="7">
    <source>
        <dbReference type="Proteomes" id="UP001430953"/>
    </source>
</evidence>
<dbReference type="CDD" id="cd15039">
    <property type="entry name" value="7tmB3_Methuselah-like"/>
    <property type="match status" value="1"/>
</dbReference>
<dbReference type="Proteomes" id="UP001430953">
    <property type="component" value="Unassembled WGS sequence"/>
</dbReference>
<dbReference type="PANTHER" id="PTHR47154:SF2">
    <property type="entry name" value="G-PROTEIN COUPLED RECEPTOR MTH-RELATED"/>
    <property type="match status" value="1"/>
</dbReference>
<keyword evidence="7" id="KW-1185">Reference proteome</keyword>
<keyword evidence="2 5" id="KW-0812">Transmembrane</keyword>
<evidence type="ECO:0000256" key="4">
    <source>
        <dbReference type="ARBA" id="ARBA00023136"/>
    </source>
</evidence>